<dbReference type="GO" id="GO:0005524">
    <property type="term" value="F:ATP binding"/>
    <property type="evidence" value="ECO:0007669"/>
    <property type="project" value="UniProtKB-KW"/>
</dbReference>
<dbReference type="InterPro" id="IPR022414">
    <property type="entry name" value="ATP-guanido_PTrfase_cat"/>
</dbReference>
<evidence type="ECO:0000256" key="4">
    <source>
        <dbReference type="ARBA" id="ARBA00022741"/>
    </source>
</evidence>
<dbReference type="PANTHER" id="PTHR11547">
    <property type="entry name" value="ARGININE OR CREATINE KINASE"/>
    <property type="match status" value="1"/>
</dbReference>
<accession>A0A914RGJ4</accession>
<dbReference type="InterPro" id="IPR000749">
    <property type="entry name" value="ATP-guanido_PTrfase"/>
</dbReference>
<dbReference type="AlphaFoldDB" id="A0A914RGJ4"/>
<evidence type="ECO:0000256" key="2">
    <source>
        <dbReference type="ARBA" id="ARBA00012230"/>
    </source>
</evidence>
<proteinExistence type="inferred from homology"/>
<dbReference type="InterPro" id="IPR036802">
    <property type="entry name" value="ATP-guanido_PTrfase_N_sf"/>
</dbReference>
<dbReference type="EC" id="2.7.3.3" evidence="2"/>
<dbReference type="PANTHER" id="PTHR11547:SF20">
    <property type="entry name" value="ARGININE KINASE"/>
    <property type="match status" value="1"/>
</dbReference>
<dbReference type="GO" id="GO:0046314">
    <property type="term" value="P:phosphocreatine biosynthetic process"/>
    <property type="evidence" value="ECO:0007669"/>
    <property type="project" value="InterPro"/>
</dbReference>
<dbReference type="Gene3D" id="1.10.135.10">
    <property type="entry name" value="ATP:guanido phosphotransferase, N-terminal domain"/>
    <property type="match status" value="1"/>
</dbReference>
<evidence type="ECO:0000256" key="1">
    <source>
        <dbReference type="ARBA" id="ARBA00006798"/>
    </source>
</evidence>
<keyword evidence="9" id="KW-1185">Reference proteome</keyword>
<dbReference type="PROSITE" id="PS51509">
    <property type="entry name" value="PHOSPHAGEN_KINASE_N"/>
    <property type="match status" value="1"/>
</dbReference>
<protein>
    <recommendedName>
        <fullName evidence="2">arginine kinase</fullName>
        <ecNumber evidence="2">2.7.3.3</ecNumber>
    </recommendedName>
</protein>
<dbReference type="GO" id="GO:0005615">
    <property type="term" value="C:extracellular space"/>
    <property type="evidence" value="ECO:0007669"/>
    <property type="project" value="TreeGrafter"/>
</dbReference>
<evidence type="ECO:0000256" key="7">
    <source>
        <dbReference type="PROSITE-ProRule" id="PRU00842"/>
    </source>
</evidence>
<dbReference type="Proteomes" id="UP000887564">
    <property type="component" value="Unplaced"/>
</dbReference>
<dbReference type="GO" id="GO:0004054">
    <property type="term" value="F:arginine kinase activity"/>
    <property type="evidence" value="ECO:0007669"/>
    <property type="project" value="UniProtKB-EC"/>
</dbReference>
<evidence type="ECO:0000313" key="10">
    <source>
        <dbReference type="WBParaSite" id="PEQ_0000390201-mRNA-1"/>
    </source>
</evidence>
<feature type="domain" description="Phosphagen kinase N-terminal" evidence="8">
    <location>
        <begin position="1"/>
        <end position="53"/>
    </location>
</feature>
<evidence type="ECO:0000256" key="5">
    <source>
        <dbReference type="ARBA" id="ARBA00022777"/>
    </source>
</evidence>
<keyword evidence="3" id="KW-0808">Transferase</keyword>
<dbReference type="InterPro" id="IPR022413">
    <property type="entry name" value="ATP-guanido_PTrfase_N"/>
</dbReference>
<dbReference type="InterPro" id="IPR014746">
    <property type="entry name" value="Gln_synth/guanido_kin_cat_dom"/>
</dbReference>
<reference evidence="10" key="1">
    <citation type="submission" date="2022-11" db="UniProtKB">
        <authorList>
            <consortium name="WormBaseParasite"/>
        </authorList>
    </citation>
    <scope>IDENTIFICATION</scope>
</reference>
<evidence type="ECO:0000256" key="3">
    <source>
        <dbReference type="ARBA" id="ARBA00022679"/>
    </source>
</evidence>
<evidence type="ECO:0000259" key="8">
    <source>
        <dbReference type="PROSITE" id="PS51509"/>
    </source>
</evidence>
<dbReference type="SUPFAM" id="SSF48034">
    <property type="entry name" value="Guanido kinase N-terminal domain"/>
    <property type="match status" value="1"/>
</dbReference>
<dbReference type="Gene3D" id="3.30.590.10">
    <property type="entry name" value="Glutamine synthetase/guanido kinase, catalytic domain"/>
    <property type="match status" value="1"/>
</dbReference>
<dbReference type="SUPFAM" id="SSF55931">
    <property type="entry name" value="Glutamine synthetase/guanido kinase"/>
    <property type="match status" value="1"/>
</dbReference>
<keyword evidence="5" id="KW-0418">Kinase</keyword>
<dbReference type="Pfam" id="PF02807">
    <property type="entry name" value="ATP-gua_PtransN"/>
    <property type="match status" value="1"/>
</dbReference>
<keyword evidence="6" id="KW-0067">ATP-binding</keyword>
<dbReference type="WBParaSite" id="PEQ_0000390201-mRNA-1">
    <property type="protein sequence ID" value="PEQ_0000390201-mRNA-1"/>
    <property type="gene ID" value="PEQ_0000390201"/>
</dbReference>
<organism evidence="9 10">
    <name type="scientific">Parascaris equorum</name>
    <name type="common">Equine roundworm</name>
    <dbReference type="NCBI Taxonomy" id="6256"/>
    <lineage>
        <taxon>Eukaryota</taxon>
        <taxon>Metazoa</taxon>
        <taxon>Ecdysozoa</taxon>
        <taxon>Nematoda</taxon>
        <taxon>Chromadorea</taxon>
        <taxon>Rhabditida</taxon>
        <taxon>Spirurina</taxon>
        <taxon>Ascaridomorpha</taxon>
        <taxon>Ascaridoidea</taxon>
        <taxon>Ascarididae</taxon>
        <taxon>Parascaris</taxon>
    </lineage>
</organism>
<name>A0A914RGJ4_PAREQ</name>
<dbReference type="GO" id="GO:0004111">
    <property type="term" value="F:creatine kinase activity"/>
    <property type="evidence" value="ECO:0007669"/>
    <property type="project" value="InterPro"/>
</dbReference>
<dbReference type="Pfam" id="PF00217">
    <property type="entry name" value="ATP-gua_Ptrans"/>
    <property type="match status" value="1"/>
</dbReference>
<evidence type="ECO:0000256" key="6">
    <source>
        <dbReference type="ARBA" id="ARBA00022840"/>
    </source>
</evidence>
<sequence length="151" mass="17120">MKIMKTSFYMTFKETEIAGVFNLDASIGVYAPDTESYKTFAALFDPIIQDYHGFSPKDKQPPVDLGEGKRADFPPLDPNNKYIIKNALTSLNDGELAGTYYPLEGMSRETQNRLIQDHFLFKEGDRHLQQANACNYWPKVYPSTVLHGLCS</sequence>
<evidence type="ECO:0000313" key="9">
    <source>
        <dbReference type="Proteomes" id="UP000887564"/>
    </source>
</evidence>
<comment type="similarity">
    <text evidence="1 7">Belongs to the ATP:guanido phosphotransferase family.</text>
</comment>
<keyword evidence="4" id="KW-0547">Nucleotide-binding</keyword>